<dbReference type="Gene3D" id="3.60.20.40">
    <property type="match status" value="1"/>
</dbReference>
<feature type="transmembrane region" description="Helical" evidence="4">
    <location>
        <begin position="12"/>
        <end position="34"/>
    </location>
</feature>
<reference evidence="5" key="1">
    <citation type="journal article" date="2021" name="Mol. Ecol. Resour.">
        <title>Phylogenomic analyses of the genus Drosophila reveals genomic signals of climate adaptation.</title>
        <authorList>
            <person name="Li F."/>
            <person name="Rane R.V."/>
            <person name="Luria V."/>
            <person name="Xiong Z."/>
            <person name="Chen J."/>
            <person name="Li Z."/>
            <person name="Catullo R.A."/>
            <person name="Griffin P.C."/>
            <person name="Schiffer M."/>
            <person name="Pearce S."/>
            <person name="Lee S.F."/>
            <person name="McElroy K."/>
            <person name="Stocker A."/>
            <person name="Shirriffs J."/>
            <person name="Cockerell F."/>
            <person name="Coppin C."/>
            <person name="Sgro C.M."/>
            <person name="Karger A."/>
            <person name="Cain J.W."/>
            <person name="Weber J.A."/>
            <person name="Santpere G."/>
            <person name="Kirschner M.W."/>
            <person name="Hoffmann A.A."/>
            <person name="Oakeshott J.G."/>
            <person name="Zhang G."/>
        </authorList>
    </citation>
    <scope>NUCLEOTIDE SEQUENCE</scope>
    <source>
        <strain evidence="5">BGI-SZ-2011g</strain>
    </source>
</reference>
<evidence type="ECO:0000256" key="2">
    <source>
        <dbReference type="PIRSR" id="PIRSR600101-1"/>
    </source>
</evidence>
<keyword evidence="4" id="KW-0472">Membrane</keyword>
<dbReference type="Gene3D" id="1.10.246.130">
    <property type="match status" value="1"/>
</dbReference>
<dbReference type="FunFam" id="1.10.246.130:FF:000001">
    <property type="entry name" value="Gamma-glutamyltransferase 5 isoform 1"/>
    <property type="match status" value="1"/>
</dbReference>
<gene>
    <name evidence="5" type="ORF">KR093_003551</name>
</gene>
<feature type="binding site" evidence="3">
    <location>
        <position position="424"/>
    </location>
    <ligand>
        <name>L-glutamate</name>
        <dbReference type="ChEBI" id="CHEBI:29985"/>
    </ligand>
</feature>
<proteinExistence type="predicted"/>
<feature type="non-terminal residue" evidence="5">
    <location>
        <position position="578"/>
    </location>
</feature>
<dbReference type="AlphaFoldDB" id="A0AAD4K9T1"/>
<feature type="non-terminal residue" evidence="5">
    <location>
        <position position="1"/>
    </location>
</feature>
<dbReference type="GO" id="GO:0006751">
    <property type="term" value="P:glutathione catabolic process"/>
    <property type="evidence" value="ECO:0007669"/>
    <property type="project" value="InterPro"/>
</dbReference>
<keyword evidence="1" id="KW-1202">Platelet aggregation activating toxin</keyword>
<dbReference type="InterPro" id="IPR029055">
    <property type="entry name" value="Ntn_hydrolases_N"/>
</dbReference>
<organism evidence="5 6">
    <name type="scientific">Drosophila rubida</name>
    <dbReference type="NCBI Taxonomy" id="30044"/>
    <lineage>
        <taxon>Eukaryota</taxon>
        <taxon>Metazoa</taxon>
        <taxon>Ecdysozoa</taxon>
        <taxon>Arthropoda</taxon>
        <taxon>Hexapoda</taxon>
        <taxon>Insecta</taxon>
        <taxon>Pterygota</taxon>
        <taxon>Neoptera</taxon>
        <taxon>Endopterygota</taxon>
        <taxon>Diptera</taxon>
        <taxon>Brachycera</taxon>
        <taxon>Muscomorpha</taxon>
        <taxon>Ephydroidea</taxon>
        <taxon>Drosophilidae</taxon>
        <taxon>Drosophila</taxon>
    </lineage>
</organism>
<dbReference type="GO" id="GO:0005886">
    <property type="term" value="C:plasma membrane"/>
    <property type="evidence" value="ECO:0007669"/>
    <property type="project" value="TreeGrafter"/>
</dbReference>
<protein>
    <recommendedName>
        <fullName evidence="7">Gamma-glutamyltranspeptidase 1</fullName>
    </recommendedName>
</protein>
<evidence type="ECO:0008006" key="7">
    <source>
        <dbReference type="Google" id="ProtNLM"/>
    </source>
</evidence>
<dbReference type="PANTHER" id="PTHR11686:SF72">
    <property type="entry name" value="GAMMA-GLUTAMYL TRANSPEPTIDASE, ISOFORM A"/>
    <property type="match status" value="1"/>
</dbReference>
<feature type="binding site" evidence="3">
    <location>
        <begin position="452"/>
        <end position="453"/>
    </location>
    <ligand>
        <name>L-glutamate</name>
        <dbReference type="ChEBI" id="CHEBI:29985"/>
    </ligand>
</feature>
<keyword evidence="4" id="KW-1133">Transmembrane helix</keyword>
<dbReference type="PANTHER" id="PTHR11686">
    <property type="entry name" value="GAMMA GLUTAMYL TRANSPEPTIDASE"/>
    <property type="match status" value="1"/>
</dbReference>
<keyword evidence="1" id="KW-0800">Toxin</keyword>
<dbReference type="Pfam" id="PF01019">
    <property type="entry name" value="G_glu_transpept"/>
    <property type="match status" value="1"/>
</dbReference>
<accession>A0AAD4K9T1</accession>
<feature type="binding site" evidence="3">
    <location>
        <position position="475"/>
    </location>
    <ligand>
        <name>L-glutamate</name>
        <dbReference type="ChEBI" id="CHEBI:29985"/>
    </ligand>
</feature>
<evidence type="ECO:0000256" key="4">
    <source>
        <dbReference type="SAM" id="Phobius"/>
    </source>
</evidence>
<feature type="binding site" evidence="3">
    <location>
        <position position="109"/>
    </location>
    <ligand>
        <name>L-glutamate</name>
        <dbReference type="ChEBI" id="CHEBI:29985"/>
    </ligand>
</feature>
<name>A0AAD4K9T1_9MUSC</name>
<dbReference type="PRINTS" id="PR01210">
    <property type="entry name" value="GGTRANSPTASE"/>
</dbReference>
<comment type="caution">
    <text evidence="5">The sequence shown here is derived from an EMBL/GenBank/DDBJ whole genome shotgun (WGS) entry which is preliminary data.</text>
</comment>
<dbReference type="InterPro" id="IPR043137">
    <property type="entry name" value="GGT_ssub_C"/>
</dbReference>
<feature type="binding site" evidence="3">
    <location>
        <begin position="400"/>
        <end position="402"/>
    </location>
    <ligand>
        <name>L-glutamate</name>
        <dbReference type="ChEBI" id="CHEBI:29985"/>
    </ligand>
</feature>
<sequence>FHYLFTRKLTEYAVIWILLMVAIGCLVLGLIFGLSNDVDGSIGAIASNAVGCAEIGGQMLDVGGSAADAAIATMLCEGVMLPHSLGVGGGFVATIYSKETGQVETLIARETAPAAATRDMFVHAGEHVTGALSCAVPSEIFGYWKLHERLGKLPWRALFEPTIELCRNGITVSLYLAGVLANHEEHIKQELSMSEIFINPDTQRVYREGEIMYRRVLADTLEIIATEGAEVLYRGGRVGRMLVEDIQEMGGIITEQDLQSYDVRWEEPLRSSFGHGYELYTTPLPTSGALLIFIVNVMDKLYTPNMQIETYWHRLVESFKHAYGHRTNLGDLHFEPSVWPLYRELIDPQFADEMRALIQDDVTFEDPQYYGANFSNVEDHGTAHISVLAPNGDAISVTSTINGHLGARVRSRQTGFILNDEMDDFSTPGRVNAYGIPASPANYIKPGKRPMSSTCPSIVLDKQGNVQLIVGGAGGSKITTSVAQAILRYFVLKESVYNAVNSGRLHHQLAPMHVELEPSVSRRTAAHLERIGHKLSYLPAHKAYSALTAIGSKESVPDPICDYRREGSAVLVGPSLDY</sequence>
<dbReference type="InterPro" id="IPR000101">
    <property type="entry name" value="GGT_peptidase"/>
</dbReference>
<evidence type="ECO:0000313" key="5">
    <source>
        <dbReference type="EMBL" id="KAH8386929.1"/>
    </source>
</evidence>
<dbReference type="FunFam" id="3.60.20.40:FF:000001">
    <property type="entry name" value="Gamma-glutamyltranspeptidase 1"/>
    <property type="match status" value="1"/>
</dbReference>
<dbReference type="EMBL" id="JAJJHW010000095">
    <property type="protein sequence ID" value="KAH8386929.1"/>
    <property type="molecule type" value="Genomic_DNA"/>
</dbReference>
<dbReference type="Proteomes" id="UP001200034">
    <property type="component" value="Unassembled WGS sequence"/>
</dbReference>
<dbReference type="GO" id="GO:0036374">
    <property type="term" value="F:glutathione hydrolase activity"/>
    <property type="evidence" value="ECO:0007669"/>
    <property type="project" value="InterPro"/>
</dbReference>
<evidence type="ECO:0000313" key="6">
    <source>
        <dbReference type="Proteomes" id="UP001200034"/>
    </source>
</evidence>
<keyword evidence="1" id="KW-1199">Hemostasis impairing toxin</keyword>
<keyword evidence="4" id="KW-0812">Transmembrane</keyword>
<evidence type="ECO:0000256" key="3">
    <source>
        <dbReference type="PIRSR" id="PIRSR600101-2"/>
    </source>
</evidence>
<feature type="active site" description="Nucleophile" evidence="2">
    <location>
        <position position="382"/>
    </location>
</feature>
<dbReference type="SUPFAM" id="SSF56235">
    <property type="entry name" value="N-terminal nucleophile aminohydrolases (Ntn hydrolases)"/>
    <property type="match status" value="1"/>
</dbReference>
<keyword evidence="6" id="KW-1185">Reference proteome</keyword>
<evidence type="ECO:0000256" key="1">
    <source>
        <dbReference type="ARBA" id="ARBA00084097"/>
    </source>
</evidence>
<dbReference type="InterPro" id="IPR043138">
    <property type="entry name" value="GGT_lsub"/>
</dbReference>